<keyword evidence="3" id="KW-1185">Reference proteome</keyword>
<dbReference type="OrthoDB" id="5980000at2759"/>
<dbReference type="InterPro" id="IPR036770">
    <property type="entry name" value="Ankyrin_rpt-contain_sf"/>
</dbReference>
<evidence type="ECO:0000313" key="3">
    <source>
        <dbReference type="Proteomes" id="UP000287033"/>
    </source>
</evidence>
<dbReference type="Proteomes" id="UP000287033">
    <property type="component" value="Unassembled WGS sequence"/>
</dbReference>
<sequence length="142" mass="15888">MAGIISGLKRTKNTMQSKPKQYENIKRNESNTAPASGVLPRTFSGLEWINLTALEVDHDFEMIAEAENSVQLLSEALIYHFISAAKSNQPNATVNLEFVNKLLRRGAKIDTADKHGQTLLHEPYLDFYVECLQNLGCTYLAC</sequence>
<name>A0A401SH36_CHIPU</name>
<accession>A0A401SH36</accession>
<comment type="caution">
    <text evidence="2">The sequence shown here is derived from an EMBL/GenBank/DDBJ whole genome shotgun (WGS) entry which is preliminary data.</text>
</comment>
<dbReference type="SUPFAM" id="SSF48403">
    <property type="entry name" value="Ankyrin repeat"/>
    <property type="match status" value="1"/>
</dbReference>
<dbReference type="AlphaFoldDB" id="A0A401SH36"/>
<evidence type="ECO:0000256" key="1">
    <source>
        <dbReference type="SAM" id="MobiDB-lite"/>
    </source>
</evidence>
<organism evidence="2 3">
    <name type="scientific">Chiloscyllium punctatum</name>
    <name type="common">Brownbanded bambooshark</name>
    <name type="synonym">Hemiscyllium punctatum</name>
    <dbReference type="NCBI Taxonomy" id="137246"/>
    <lineage>
        <taxon>Eukaryota</taxon>
        <taxon>Metazoa</taxon>
        <taxon>Chordata</taxon>
        <taxon>Craniata</taxon>
        <taxon>Vertebrata</taxon>
        <taxon>Chondrichthyes</taxon>
        <taxon>Elasmobranchii</taxon>
        <taxon>Galeomorphii</taxon>
        <taxon>Galeoidea</taxon>
        <taxon>Orectolobiformes</taxon>
        <taxon>Hemiscylliidae</taxon>
        <taxon>Chiloscyllium</taxon>
    </lineage>
</organism>
<gene>
    <name evidence="2" type="ORF">chiPu_0008150</name>
</gene>
<evidence type="ECO:0000313" key="2">
    <source>
        <dbReference type="EMBL" id="GCC29708.1"/>
    </source>
</evidence>
<proteinExistence type="predicted"/>
<feature type="region of interest" description="Disordered" evidence="1">
    <location>
        <begin position="1"/>
        <end position="36"/>
    </location>
</feature>
<feature type="compositionally biased region" description="Basic and acidic residues" evidence="1">
    <location>
        <begin position="20"/>
        <end position="29"/>
    </location>
</feature>
<dbReference type="EMBL" id="BEZZ01000264">
    <property type="protein sequence ID" value="GCC29708.1"/>
    <property type="molecule type" value="Genomic_DNA"/>
</dbReference>
<reference evidence="2 3" key="1">
    <citation type="journal article" date="2018" name="Nat. Ecol. Evol.">
        <title>Shark genomes provide insights into elasmobranch evolution and the origin of vertebrates.</title>
        <authorList>
            <person name="Hara Y"/>
            <person name="Yamaguchi K"/>
            <person name="Onimaru K"/>
            <person name="Kadota M"/>
            <person name="Koyanagi M"/>
            <person name="Keeley SD"/>
            <person name="Tatsumi K"/>
            <person name="Tanaka K"/>
            <person name="Motone F"/>
            <person name="Kageyama Y"/>
            <person name="Nozu R"/>
            <person name="Adachi N"/>
            <person name="Nishimura O"/>
            <person name="Nakagawa R"/>
            <person name="Tanegashima C"/>
            <person name="Kiyatake I"/>
            <person name="Matsumoto R"/>
            <person name="Murakumo K"/>
            <person name="Nishida K"/>
            <person name="Terakita A"/>
            <person name="Kuratani S"/>
            <person name="Sato K"/>
            <person name="Hyodo S Kuraku.S."/>
        </authorList>
    </citation>
    <scope>NUCLEOTIDE SEQUENCE [LARGE SCALE GENOMIC DNA]</scope>
</reference>
<protein>
    <submittedName>
        <fullName evidence="2">Uncharacterized protein</fullName>
    </submittedName>
</protein>